<evidence type="ECO:0000256" key="1">
    <source>
        <dbReference type="SAM" id="SignalP"/>
    </source>
</evidence>
<dbReference type="RefSeq" id="WP_353646144.1">
    <property type="nucleotide sequence ID" value="NZ_CP159254.1"/>
</dbReference>
<reference evidence="2" key="1">
    <citation type="submission" date="2024-06" db="EMBL/GenBank/DDBJ databases">
        <title>Mesorhizobium karijinii sp. nov., a symbiont of the iconic Swainsona formosa from arid Australia.</title>
        <authorList>
            <person name="Hill Y.J."/>
            <person name="Watkin E.L.J."/>
            <person name="O'Hara G.W."/>
            <person name="Terpolilli J."/>
            <person name="Tye M.L."/>
            <person name="Kohlmeier M.G."/>
        </authorList>
    </citation>
    <scope>NUCLEOTIDE SEQUENCE</scope>
    <source>
        <strain evidence="2">WSM2240</strain>
        <plasmid evidence="2">pMk2240C</plasmid>
    </source>
</reference>
<accession>A0AAU8CZQ3</accession>
<proteinExistence type="predicted"/>
<feature type="chain" id="PRO_5043829325" description="PepSY domain-containing protein" evidence="1">
    <location>
        <begin position="24"/>
        <end position="90"/>
    </location>
</feature>
<evidence type="ECO:0000313" key="2">
    <source>
        <dbReference type="EMBL" id="XCG51880.1"/>
    </source>
</evidence>
<sequence>MRTIRSRWTVVLAMAFCALPAAAQTGSDDAAAAALVGDQIREQGFACAEPANAMRDPSVDEDAVWMLTCADAKYRVRLVPDQAAVVEKLD</sequence>
<evidence type="ECO:0008006" key="3">
    <source>
        <dbReference type="Google" id="ProtNLM"/>
    </source>
</evidence>
<name>A0AAU8CZQ3_9HYPH</name>
<keyword evidence="1" id="KW-0732">Signal</keyword>
<protein>
    <recommendedName>
        <fullName evidence="3">PepSY domain-containing protein</fullName>
    </recommendedName>
</protein>
<keyword evidence="2" id="KW-0614">Plasmid</keyword>
<feature type="signal peptide" evidence="1">
    <location>
        <begin position="1"/>
        <end position="23"/>
    </location>
</feature>
<geneLocation type="plasmid" evidence="2">
    <name>pMk2240C</name>
</geneLocation>
<dbReference type="AlphaFoldDB" id="A0AAU8CZQ3"/>
<dbReference type="EMBL" id="CP159254">
    <property type="protein sequence ID" value="XCG51880.1"/>
    <property type="molecule type" value="Genomic_DNA"/>
</dbReference>
<organism evidence="2">
    <name type="scientific">Mesorhizobium sp. WSM2240</name>
    <dbReference type="NCBI Taxonomy" id="3228851"/>
    <lineage>
        <taxon>Bacteria</taxon>
        <taxon>Pseudomonadati</taxon>
        <taxon>Pseudomonadota</taxon>
        <taxon>Alphaproteobacteria</taxon>
        <taxon>Hyphomicrobiales</taxon>
        <taxon>Phyllobacteriaceae</taxon>
        <taxon>Mesorhizobium</taxon>
    </lineage>
</organism>
<gene>
    <name evidence="2" type="ORF">ABVK50_28430</name>
</gene>